<dbReference type="EMBL" id="JAZGQK010000006">
    <property type="protein sequence ID" value="MEE6258589.1"/>
    <property type="molecule type" value="Genomic_DNA"/>
</dbReference>
<dbReference type="InterPro" id="IPR008754">
    <property type="entry name" value="Peptidase_M43"/>
</dbReference>
<evidence type="ECO:0000256" key="5">
    <source>
        <dbReference type="ARBA" id="ARBA00022801"/>
    </source>
</evidence>
<gene>
    <name evidence="12" type="ORF">V1633_08810</name>
</gene>
<comment type="similarity">
    <text evidence="1">Belongs to the peptidase M43B family.</text>
</comment>
<dbReference type="CDD" id="cd04275">
    <property type="entry name" value="ZnMc_pappalysin_like"/>
    <property type="match status" value="1"/>
</dbReference>
<keyword evidence="6" id="KW-0862">Zinc</keyword>
<dbReference type="PANTHER" id="PTHR47466">
    <property type="match status" value="1"/>
</dbReference>
<evidence type="ECO:0000313" key="12">
    <source>
        <dbReference type="EMBL" id="MEE6258589.1"/>
    </source>
</evidence>
<protein>
    <submittedName>
        <fullName evidence="12">Zinc metalloprotease</fullName>
    </submittedName>
</protein>
<comment type="caution">
    <text evidence="12">The sequence shown here is derived from an EMBL/GenBank/DDBJ whole genome shotgun (WGS) entry which is preliminary data.</text>
</comment>
<feature type="domain" description="Peptidase M43 pregnancy-associated plasma-A" evidence="11">
    <location>
        <begin position="235"/>
        <end position="316"/>
    </location>
</feature>
<keyword evidence="4 10" id="KW-0732">Signal</keyword>
<dbReference type="Proteomes" id="UP001332243">
    <property type="component" value="Unassembled WGS sequence"/>
</dbReference>
<organism evidence="12 13">
    <name type="scientific">Plantactinospora sonchi</name>
    <dbReference type="NCBI Taxonomy" id="1544735"/>
    <lineage>
        <taxon>Bacteria</taxon>
        <taxon>Bacillati</taxon>
        <taxon>Actinomycetota</taxon>
        <taxon>Actinomycetes</taxon>
        <taxon>Micromonosporales</taxon>
        <taxon>Micromonosporaceae</taxon>
        <taxon>Plantactinospora</taxon>
    </lineage>
</organism>
<dbReference type="InterPro" id="IPR024079">
    <property type="entry name" value="MetalloPept_cat_dom_sf"/>
</dbReference>
<evidence type="ECO:0000256" key="7">
    <source>
        <dbReference type="ARBA" id="ARBA00023049"/>
    </source>
</evidence>
<feature type="chain" id="PRO_5045687498" evidence="10">
    <location>
        <begin position="21"/>
        <end position="326"/>
    </location>
</feature>
<dbReference type="SUPFAM" id="SSF55486">
    <property type="entry name" value="Metalloproteases ('zincins'), catalytic domain"/>
    <property type="match status" value="1"/>
</dbReference>
<reference evidence="12 13" key="1">
    <citation type="submission" date="2024-01" db="EMBL/GenBank/DDBJ databases">
        <title>Genome insights into Plantactinospora sonchi sp. nov.</title>
        <authorList>
            <person name="Wang L."/>
        </authorList>
    </citation>
    <scope>NUCLEOTIDE SEQUENCE [LARGE SCALE GENOMIC DNA]</scope>
    <source>
        <strain evidence="12 13">NEAU-QY2</strain>
    </source>
</reference>
<feature type="signal peptide" evidence="10">
    <location>
        <begin position="1"/>
        <end position="20"/>
    </location>
</feature>
<evidence type="ECO:0000256" key="3">
    <source>
        <dbReference type="ARBA" id="ARBA00022723"/>
    </source>
</evidence>
<name>A0ABU7RQ26_9ACTN</name>
<keyword evidence="7 12" id="KW-0482">Metalloprotease</keyword>
<evidence type="ECO:0000256" key="9">
    <source>
        <dbReference type="SAM" id="MobiDB-lite"/>
    </source>
</evidence>
<evidence type="ECO:0000259" key="11">
    <source>
        <dbReference type="Pfam" id="PF05572"/>
    </source>
</evidence>
<keyword evidence="13" id="KW-1185">Reference proteome</keyword>
<dbReference type="Pfam" id="PF05572">
    <property type="entry name" value="Peptidase_M43"/>
    <property type="match status" value="1"/>
</dbReference>
<keyword evidence="8" id="KW-1015">Disulfide bond</keyword>
<evidence type="ECO:0000256" key="6">
    <source>
        <dbReference type="ARBA" id="ARBA00022833"/>
    </source>
</evidence>
<evidence type="ECO:0000256" key="10">
    <source>
        <dbReference type="SAM" id="SignalP"/>
    </source>
</evidence>
<evidence type="ECO:0000313" key="13">
    <source>
        <dbReference type="Proteomes" id="UP001332243"/>
    </source>
</evidence>
<feature type="compositionally biased region" description="Gly residues" evidence="9">
    <location>
        <begin position="25"/>
        <end position="35"/>
    </location>
</feature>
<dbReference type="PANTHER" id="PTHR47466:SF1">
    <property type="entry name" value="METALLOPROTEASE MEP1 (AFU_ORTHOLOGUE AFUA_1G07730)-RELATED"/>
    <property type="match status" value="1"/>
</dbReference>
<proteinExistence type="inferred from homology"/>
<keyword evidence="2" id="KW-0645">Protease</keyword>
<dbReference type="GO" id="GO:0008237">
    <property type="term" value="F:metallopeptidase activity"/>
    <property type="evidence" value="ECO:0007669"/>
    <property type="project" value="UniProtKB-KW"/>
</dbReference>
<dbReference type="Gene3D" id="3.40.390.10">
    <property type="entry name" value="Collagenase (Catalytic Domain)"/>
    <property type="match status" value="1"/>
</dbReference>
<evidence type="ECO:0000256" key="8">
    <source>
        <dbReference type="ARBA" id="ARBA00023157"/>
    </source>
</evidence>
<evidence type="ECO:0000256" key="1">
    <source>
        <dbReference type="ARBA" id="ARBA00008721"/>
    </source>
</evidence>
<feature type="region of interest" description="Disordered" evidence="9">
    <location>
        <begin position="25"/>
        <end position="63"/>
    </location>
</feature>
<sequence length="326" mass="35226">MTTAALVLLLGSTVVPVAPAVASGRAGGTPDGGLADGTSGSDCVVPGSGHSTAKARPGGPYAVEPNVLTPAEAAERDRELDSTYAERVGVAPPALNRTMRTTVDVVFHVVTKDRSRAGGNIPQSMIEAQIKVMNDSFAGRTGGAWTPFRFRLKKVNRVVNPAWYPIVSESPAEVQMKRALRVGGKETLNIYTGLLADELLGWATFPERKLDPYDGVVILAESLPGGQEKPYHEGDTATHEVGHWLNLYHTFQQGCAGEGDHVDDTPAEAEPGFGCPVGRDSCPMRRGRDPVHNFMDYSVDSCMREFTVGQMFRMLKAWMAFREPQR</sequence>
<keyword evidence="5" id="KW-0378">Hydrolase</keyword>
<accession>A0ABU7RQ26</accession>
<keyword evidence="3" id="KW-0479">Metal-binding</keyword>
<evidence type="ECO:0000256" key="2">
    <source>
        <dbReference type="ARBA" id="ARBA00022670"/>
    </source>
</evidence>
<evidence type="ECO:0000256" key="4">
    <source>
        <dbReference type="ARBA" id="ARBA00022729"/>
    </source>
</evidence>